<evidence type="ECO:0000313" key="1">
    <source>
        <dbReference type="Proteomes" id="UP000887565"/>
    </source>
</evidence>
<dbReference type="AlphaFoldDB" id="A0A915HK35"/>
<proteinExistence type="predicted"/>
<protein>
    <submittedName>
        <fullName evidence="2">Uncharacterized protein</fullName>
    </submittedName>
</protein>
<name>A0A915HK35_ROMCU</name>
<dbReference type="Proteomes" id="UP000887565">
    <property type="component" value="Unplaced"/>
</dbReference>
<keyword evidence="1" id="KW-1185">Reference proteome</keyword>
<dbReference type="WBParaSite" id="nRc.2.0.1.t01815-RA">
    <property type="protein sequence ID" value="nRc.2.0.1.t01815-RA"/>
    <property type="gene ID" value="nRc.2.0.1.g01815"/>
</dbReference>
<reference evidence="2" key="1">
    <citation type="submission" date="2022-11" db="UniProtKB">
        <authorList>
            <consortium name="WormBaseParasite"/>
        </authorList>
    </citation>
    <scope>IDENTIFICATION</scope>
</reference>
<accession>A0A915HK35</accession>
<evidence type="ECO:0000313" key="2">
    <source>
        <dbReference type="WBParaSite" id="nRc.2.0.1.t01815-RA"/>
    </source>
</evidence>
<organism evidence="1 2">
    <name type="scientific">Romanomermis culicivorax</name>
    <name type="common">Nematode worm</name>
    <dbReference type="NCBI Taxonomy" id="13658"/>
    <lineage>
        <taxon>Eukaryota</taxon>
        <taxon>Metazoa</taxon>
        <taxon>Ecdysozoa</taxon>
        <taxon>Nematoda</taxon>
        <taxon>Enoplea</taxon>
        <taxon>Dorylaimia</taxon>
        <taxon>Mermithida</taxon>
        <taxon>Mermithoidea</taxon>
        <taxon>Mermithidae</taxon>
        <taxon>Romanomermis</taxon>
    </lineage>
</organism>
<sequence length="302" mass="34969">MMTPSTSSASASDEPPLYRESINLNERYVGWAEQQPHQNDLSFACDNVSDDEDPALEPQSIFHHAKCLQAAVTSAVKSNLTDWIIELLNFPVSRMYKLAIQDRLQFHDPALPPIPHEVDNIWVERIAANQPLRERTYQGTHYRYHPSVILNFLQMDGDRFRPLTSFMLLAALLASPCSAAEYAYVNDLLLPHSQNMDSAMRTVFYDCMWYCTNGNPKSRLTDWMNCIPKREPSFASDPGTYVCNRFALRLIIFKEEFHMETSVEQMDIDESDFTANPHSRFHFYSMFLAIIDYQNRFCSPRR</sequence>